<evidence type="ECO:0000313" key="1">
    <source>
        <dbReference type="EMBL" id="EJW01547.1"/>
    </source>
</evidence>
<reference evidence="1 2" key="1">
    <citation type="submission" date="2011-08" db="EMBL/GenBank/DDBJ databases">
        <authorList>
            <person name="Liu Z.J."/>
            <person name="Shi F.L."/>
            <person name="Lu J.Q."/>
            <person name="Li M."/>
            <person name="Wang Z.L."/>
        </authorList>
    </citation>
    <scope>NUCLEOTIDE SEQUENCE [LARGE SCALE GENOMIC DNA]</scope>
    <source>
        <strain evidence="1 2">USNM 41457</strain>
    </source>
</reference>
<accession>J9DJN0</accession>
<organism evidence="1 2">
    <name type="scientific">Edhazardia aedis (strain USNM 41457)</name>
    <name type="common">Microsporidian parasite</name>
    <dbReference type="NCBI Taxonomy" id="1003232"/>
    <lineage>
        <taxon>Eukaryota</taxon>
        <taxon>Fungi</taxon>
        <taxon>Fungi incertae sedis</taxon>
        <taxon>Microsporidia</taxon>
        <taxon>Edhazardia</taxon>
    </lineage>
</organism>
<dbReference type="AlphaFoldDB" id="J9DJN0"/>
<dbReference type="EMBL" id="AFBI03000140">
    <property type="protein sequence ID" value="EJW01547.1"/>
    <property type="molecule type" value="Genomic_DNA"/>
</dbReference>
<keyword evidence="2" id="KW-1185">Reference proteome</keyword>
<sequence>MKHKKIDFALIRDYYNVFYNEVENLAICGNYTLSERKNQIEEYVYLKLGFRTKMVFKRQGAQKSAEIVDYISDQKKIPLHEGMRHAQADKNILDNSSQPRQKSSCTVDIIEVLCTIQKSAGNLTTNFRKTKIIPISNQVA</sequence>
<dbReference type="InParanoid" id="J9DJN0"/>
<comment type="caution">
    <text evidence="1">The sequence shown here is derived from an EMBL/GenBank/DDBJ whole genome shotgun (WGS) entry which is preliminary data.</text>
</comment>
<proteinExistence type="predicted"/>
<dbReference type="Proteomes" id="UP000003163">
    <property type="component" value="Unassembled WGS sequence"/>
</dbReference>
<gene>
    <name evidence="1" type="ORF">EDEG_03886</name>
</gene>
<dbReference type="VEuPathDB" id="MicrosporidiaDB:EDEG_03886"/>
<protein>
    <submittedName>
        <fullName evidence="1">Uncharacterized protein</fullName>
    </submittedName>
</protein>
<reference evidence="2" key="2">
    <citation type="submission" date="2015-07" db="EMBL/GenBank/DDBJ databases">
        <title>Contrasting host-pathogen interactions and genome evolution in two generalist and specialist microsporidian pathogens of mosquitoes.</title>
        <authorList>
            <consortium name="The Broad Institute Genomics Platform"/>
            <consortium name="The Broad Institute Genome Sequencing Center for Infectious Disease"/>
            <person name="Cuomo C.A."/>
            <person name="Sanscrainte N.D."/>
            <person name="Goldberg J.M."/>
            <person name="Heiman D."/>
            <person name="Young S."/>
            <person name="Zeng Q."/>
            <person name="Becnel J.J."/>
            <person name="Birren B.W."/>
        </authorList>
    </citation>
    <scope>NUCLEOTIDE SEQUENCE [LARGE SCALE GENOMIC DNA]</scope>
    <source>
        <strain evidence="2">USNM 41457</strain>
    </source>
</reference>
<dbReference type="HOGENOM" id="CLU_1835147_0_0_1"/>
<evidence type="ECO:0000313" key="2">
    <source>
        <dbReference type="Proteomes" id="UP000003163"/>
    </source>
</evidence>
<name>J9DJN0_EDHAE</name>